<feature type="transmembrane region" description="Helical" evidence="9">
    <location>
        <begin position="228"/>
        <end position="249"/>
    </location>
</feature>
<evidence type="ECO:0000259" key="10">
    <source>
        <dbReference type="Pfam" id="PF01699"/>
    </source>
</evidence>
<feature type="transmembrane region" description="Helical" evidence="9">
    <location>
        <begin position="551"/>
        <end position="571"/>
    </location>
</feature>
<keyword evidence="5 9" id="KW-1133">Transmembrane helix</keyword>
<feature type="transmembrane region" description="Helical" evidence="9">
    <location>
        <begin position="188"/>
        <end position="208"/>
    </location>
</feature>
<feature type="region of interest" description="Disordered" evidence="8">
    <location>
        <begin position="375"/>
        <end position="415"/>
    </location>
</feature>
<sequence length="587" mass="63527">MLSAANSFPSVSRVDGDDGLPNSSLPSFWTAPSEYSAESMKVQLQRRSTFETLFKGWRLILFGSWLNVLLMSIPISWVLNIAVPKSHLPIFILCTLALVPLVKLHDLGTSELALRIGGAKAGLINASLSNIVGMVVAITALRKCELTFLQSALMGSMLSKLLLVLGLCFFAGGLRFSEQDFDPTATQVHCSLLSISVGALILPAAYHFSLSGAETELPEWQKRDILRMSHGVSIALLFIYFGYLIFQLWSHSHLYNDKHNKKSRGFFAKGRRILSASSQGGNKRPQAYTTIPVNEDIRSVDDALLPPERSYSRPVYLTPSSSYPSSSQVTLHALSTAASSNVTLVEPTVRLVHPTGGYPMTRVSCNFSGHSIGASTRVGRESQESNEKAGEGVGDLSPTSSPSGSEQEIRTTHSQDIPQVPRVSWPLAMLLLVLVTAIATVTADWLVEAMDPISNTISKEWVGFVLLPAVTAIAECMTAVNVSVKGQLTLSISVAVGSSIQTALFVIPSMVSLGWVLGKPLSLLMDPFQSLVLYLSVQTVNYVVADGKSNWLEGMILITLYIIIAVSFWFYPGSNLPLAACVATDVD</sequence>
<dbReference type="InterPro" id="IPR004713">
    <property type="entry name" value="CaH_exchang"/>
</dbReference>
<evidence type="ECO:0000256" key="1">
    <source>
        <dbReference type="ARBA" id="ARBA00004127"/>
    </source>
</evidence>
<feature type="compositionally biased region" description="Polar residues" evidence="8">
    <location>
        <begin position="397"/>
        <end position="406"/>
    </location>
</feature>
<evidence type="ECO:0000313" key="11">
    <source>
        <dbReference type="EMBL" id="GLB40390.1"/>
    </source>
</evidence>
<accession>A0A9P3UQN9</accession>
<evidence type="ECO:0000256" key="2">
    <source>
        <dbReference type="ARBA" id="ARBA00008170"/>
    </source>
</evidence>
<organism evidence="11 12">
    <name type="scientific">Lyophyllum shimeji</name>
    <name type="common">Hon-shimeji</name>
    <name type="synonym">Tricholoma shimeji</name>
    <dbReference type="NCBI Taxonomy" id="47721"/>
    <lineage>
        <taxon>Eukaryota</taxon>
        <taxon>Fungi</taxon>
        <taxon>Dikarya</taxon>
        <taxon>Basidiomycota</taxon>
        <taxon>Agaricomycotina</taxon>
        <taxon>Agaricomycetes</taxon>
        <taxon>Agaricomycetidae</taxon>
        <taxon>Agaricales</taxon>
        <taxon>Tricholomatineae</taxon>
        <taxon>Lyophyllaceae</taxon>
        <taxon>Lyophyllum</taxon>
    </lineage>
</organism>
<evidence type="ECO:0000256" key="8">
    <source>
        <dbReference type="SAM" id="MobiDB-lite"/>
    </source>
</evidence>
<keyword evidence="3" id="KW-0813">Transport</keyword>
<dbReference type="InterPro" id="IPR004837">
    <property type="entry name" value="NaCa_Exmemb"/>
</dbReference>
<keyword evidence="4 9" id="KW-0812">Transmembrane</keyword>
<dbReference type="PANTHER" id="PTHR31503:SF20">
    <property type="entry name" value="CA(2+)_H(+) EXCHANGER, PUTATIVE (EUROFUNG)-RELATED"/>
    <property type="match status" value="1"/>
</dbReference>
<dbReference type="InterPro" id="IPR044880">
    <property type="entry name" value="NCX_ion-bd_dom_sf"/>
</dbReference>
<feature type="transmembrane region" description="Helical" evidence="9">
    <location>
        <begin position="153"/>
        <end position="176"/>
    </location>
</feature>
<evidence type="ECO:0000313" key="12">
    <source>
        <dbReference type="Proteomes" id="UP001063166"/>
    </source>
</evidence>
<proteinExistence type="inferred from homology"/>
<feature type="compositionally biased region" description="Basic and acidic residues" evidence="8">
    <location>
        <begin position="378"/>
        <end position="390"/>
    </location>
</feature>
<evidence type="ECO:0000256" key="4">
    <source>
        <dbReference type="ARBA" id="ARBA00022692"/>
    </source>
</evidence>
<dbReference type="GO" id="GO:0006874">
    <property type="term" value="P:intracellular calcium ion homeostasis"/>
    <property type="evidence" value="ECO:0007669"/>
    <property type="project" value="TreeGrafter"/>
</dbReference>
<dbReference type="AlphaFoldDB" id="A0A9P3UQN9"/>
<feature type="transmembrane region" description="Helical" evidence="9">
    <location>
        <begin position="461"/>
        <end position="482"/>
    </location>
</feature>
<keyword evidence="7 9" id="KW-0472">Membrane</keyword>
<dbReference type="Proteomes" id="UP001063166">
    <property type="component" value="Unassembled WGS sequence"/>
</dbReference>
<evidence type="ECO:0000256" key="6">
    <source>
        <dbReference type="ARBA" id="ARBA00023065"/>
    </source>
</evidence>
<feature type="transmembrane region" description="Helical" evidence="9">
    <location>
        <begin position="494"/>
        <end position="516"/>
    </location>
</feature>
<dbReference type="Pfam" id="PF01699">
    <property type="entry name" value="Na_Ca_ex"/>
    <property type="match status" value="2"/>
</dbReference>
<dbReference type="GO" id="GO:0015369">
    <property type="term" value="F:calcium:proton antiporter activity"/>
    <property type="evidence" value="ECO:0007669"/>
    <property type="project" value="UniProtKB-ARBA"/>
</dbReference>
<dbReference type="GO" id="GO:0012505">
    <property type="term" value="C:endomembrane system"/>
    <property type="evidence" value="ECO:0007669"/>
    <property type="project" value="UniProtKB-SubCell"/>
</dbReference>
<feature type="domain" description="Sodium/calcium exchanger membrane region" evidence="10">
    <location>
        <begin position="89"/>
        <end position="249"/>
    </location>
</feature>
<evidence type="ECO:0000256" key="5">
    <source>
        <dbReference type="ARBA" id="ARBA00022989"/>
    </source>
</evidence>
<evidence type="ECO:0000256" key="3">
    <source>
        <dbReference type="ARBA" id="ARBA00022448"/>
    </source>
</evidence>
<comment type="caution">
    <text evidence="11">The sequence shown here is derived from an EMBL/GenBank/DDBJ whole genome shotgun (WGS) entry which is preliminary data.</text>
</comment>
<reference evidence="11" key="1">
    <citation type="submission" date="2022-07" db="EMBL/GenBank/DDBJ databases">
        <title>The genome of Lyophyllum shimeji provides insight into the initial evolution of ectomycorrhizal fungal genome.</title>
        <authorList>
            <person name="Kobayashi Y."/>
            <person name="Shibata T."/>
            <person name="Hirakawa H."/>
            <person name="Shigenobu S."/>
            <person name="Nishiyama T."/>
            <person name="Yamada A."/>
            <person name="Hasebe M."/>
            <person name="Kawaguchi M."/>
        </authorList>
    </citation>
    <scope>NUCLEOTIDE SEQUENCE</scope>
    <source>
        <strain evidence="11">AT787</strain>
    </source>
</reference>
<comment type="similarity">
    <text evidence="2">Belongs to the Ca(2+):cation antiporter (CaCA) (TC 2.A.19) family.</text>
</comment>
<feature type="transmembrane region" description="Helical" evidence="9">
    <location>
        <begin position="528"/>
        <end position="544"/>
    </location>
</feature>
<keyword evidence="6" id="KW-0406">Ion transport</keyword>
<comment type="subcellular location">
    <subcellularLocation>
        <location evidence="1">Endomembrane system</location>
        <topology evidence="1">Multi-pass membrane protein</topology>
    </subcellularLocation>
</comment>
<evidence type="ECO:0000256" key="9">
    <source>
        <dbReference type="SAM" id="Phobius"/>
    </source>
</evidence>
<protein>
    <submittedName>
        <fullName evidence="11">Ca(2) cation antiporter (CaCA) (TC 2.A.19) family protein</fullName>
    </submittedName>
</protein>
<keyword evidence="12" id="KW-1185">Reference proteome</keyword>
<feature type="transmembrane region" description="Helical" evidence="9">
    <location>
        <begin position="56"/>
        <end position="80"/>
    </location>
</feature>
<feature type="transmembrane region" description="Helical" evidence="9">
    <location>
        <begin position="423"/>
        <end position="441"/>
    </location>
</feature>
<feature type="domain" description="Sodium/calcium exchanger membrane region" evidence="10">
    <location>
        <begin position="428"/>
        <end position="569"/>
    </location>
</feature>
<dbReference type="EMBL" id="BRPK01000008">
    <property type="protein sequence ID" value="GLB40390.1"/>
    <property type="molecule type" value="Genomic_DNA"/>
</dbReference>
<dbReference type="OrthoDB" id="1699231at2759"/>
<dbReference type="PANTHER" id="PTHR31503">
    <property type="entry name" value="VACUOLAR CALCIUM ION TRANSPORTER"/>
    <property type="match status" value="1"/>
</dbReference>
<dbReference type="Gene3D" id="1.20.1420.30">
    <property type="entry name" value="NCX, central ion-binding region"/>
    <property type="match status" value="2"/>
</dbReference>
<feature type="transmembrane region" description="Helical" evidence="9">
    <location>
        <begin position="123"/>
        <end position="141"/>
    </location>
</feature>
<evidence type="ECO:0000256" key="7">
    <source>
        <dbReference type="ARBA" id="ARBA00023136"/>
    </source>
</evidence>
<name>A0A9P3UQN9_LYOSH</name>
<feature type="transmembrane region" description="Helical" evidence="9">
    <location>
        <begin position="86"/>
        <end position="102"/>
    </location>
</feature>
<gene>
    <name evidence="11" type="ORF">LshimejAT787_0802610</name>
</gene>
<dbReference type="GO" id="GO:0000329">
    <property type="term" value="C:fungal-type vacuole membrane"/>
    <property type="evidence" value="ECO:0007669"/>
    <property type="project" value="TreeGrafter"/>
</dbReference>